<dbReference type="VEuPathDB" id="TriTrypDB:BCY84_17849"/>
<dbReference type="VEuPathDB" id="TriTrypDB:TcCL_ESM08805"/>
<organism evidence="3 4">
    <name type="scientific">Trypanosoma cruzi</name>
    <dbReference type="NCBI Taxonomy" id="5693"/>
    <lineage>
        <taxon>Eukaryota</taxon>
        <taxon>Discoba</taxon>
        <taxon>Euglenozoa</taxon>
        <taxon>Kinetoplastea</taxon>
        <taxon>Metakinetoplastina</taxon>
        <taxon>Trypanosomatida</taxon>
        <taxon>Trypanosomatidae</taxon>
        <taxon>Trypanosoma</taxon>
        <taxon>Schizotrypanum</taxon>
    </lineage>
</organism>
<dbReference type="VEuPathDB" id="TriTrypDB:C3747_20g181"/>
<dbReference type="VEuPathDB" id="TriTrypDB:TcG_12540"/>
<evidence type="ECO:0000313" key="4">
    <source>
        <dbReference type="Proteomes" id="UP000246121"/>
    </source>
</evidence>
<feature type="compositionally biased region" description="Low complexity" evidence="1">
    <location>
        <begin position="235"/>
        <end position="248"/>
    </location>
</feature>
<dbReference type="VEuPathDB" id="TriTrypDB:TcYC6_0159460"/>
<feature type="signal peptide" evidence="2">
    <location>
        <begin position="1"/>
        <end position="24"/>
    </location>
</feature>
<evidence type="ECO:0000313" key="3">
    <source>
        <dbReference type="EMBL" id="PWV00977.1"/>
    </source>
</evidence>
<reference evidence="3 4" key="1">
    <citation type="journal article" date="2018" name="Microb. Genom.">
        <title>Expanding an expanded genome: long-read sequencing of Trypanosoma cruzi.</title>
        <authorList>
            <person name="Berna L."/>
            <person name="Rodriguez M."/>
            <person name="Chiribao M.L."/>
            <person name="Parodi-Talice A."/>
            <person name="Pita S."/>
            <person name="Rijo G."/>
            <person name="Alvarez-Valin F."/>
            <person name="Robello C."/>
        </authorList>
    </citation>
    <scope>NUCLEOTIDE SEQUENCE [LARGE SCALE GENOMIC DNA]</scope>
    <source>
        <strain evidence="3 4">Dm28c</strain>
    </source>
</reference>
<name>A0A2V2VYP7_TRYCR</name>
<evidence type="ECO:0000256" key="1">
    <source>
        <dbReference type="SAM" id="MobiDB-lite"/>
    </source>
</evidence>
<evidence type="ECO:0000256" key="2">
    <source>
        <dbReference type="SAM" id="SignalP"/>
    </source>
</evidence>
<keyword evidence="2" id="KW-0732">Signal</keyword>
<dbReference type="VEuPathDB" id="TriTrypDB:Tc_MARK_5449"/>
<dbReference type="VEuPathDB" id="TriTrypDB:TcCLB.504031.30"/>
<dbReference type="VEuPathDB" id="TriTrypDB:TCSYLVIO_006689"/>
<feature type="region of interest" description="Disordered" evidence="1">
    <location>
        <begin position="32"/>
        <end position="255"/>
    </location>
</feature>
<dbReference type="VEuPathDB" id="TriTrypDB:TcCLB.508165.50"/>
<sequence>MAMMMTGRVLLVCALCVLWCGTSGGRCDKGGTTALGGGEPLVQSQEIGKSPEGPQDLQVGPPDIKGEVPPASPGLKAEEEEVDDDGEETEVEEKTIGRQGGQEVAIAPDSDSTETNLIGTEQQTGQSIVSAEEIPPSDSRETNANPTQTEIEKKKDSDENTPAVENPLTTVNGENTLPAGVNLPSPPEDSVDSRKQDGEDTTSEGEKNVPSPETAATPQSHRGEGSEGTGEDTKATTVIANTTDTTNKQNSDGSTVKMNEAAPQTAITITAAQTNHTVTPADSDSSTAVSYTTSPLLILLVVACAAAVVAACQ</sequence>
<feature type="chain" id="PRO_5016133700" evidence="2">
    <location>
        <begin position="25"/>
        <end position="313"/>
    </location>
</feature>
<comment type="caution">
    <text evidence="3">The sequence shown here is derived from an EMBL/GenBank/DDBJ whole genome shotgun (WGS) entry which is preliminary data.</text>
</comment>
<protein>
    <submittedName>
        <fullName evidence="3">Mucin-associated surface protein (MASP)</fullName>
    </submittedName>
</protein>
<dbReference type="VEuPathDB" id="TriTrypDB:TcCLB.504081.170"/>
<dbReference type="VEuPathDB" id="TriTrypDB:TCDM_09158"/>
<dbReference type="AlphaFoldDB" id="A0A2V2VYP7"/>
<gene>
    <name evidence="3" type="ORF">C4B63_5g34</name>
</gene>
<accession>A0A2V2VYP7</accession>
<feature type="compositionally biased region" description="Polar residues" evidence="1">
    <location>
        <begin position="113"/>
        <end position="129"/>
    </location>
</feature>
<dbReference type="EMBL" id="PRFA01000005">
    <property type="protein sequence ID" value="PWV00977.1"/>
    <property type="molecule type" value="Genomic_DNA"/>
</dbReference>
<dbReference type="VEuPathDB" id="TriTrypDB:C4B63_5g34"/>
<dbReference type="Proteomes" id="UP000246121">
    <property type="component" value="Unassembled WGS sequence"/>
</dbReference>
<feature type="compositionally biased region" description="Acidic residues" evidence="1">
    <location>
        <begin position="78"/>
        <end position="91"/>
    </location>
</feature>
<proteinExistence type="predicted"/>
<dbReference type="VEuPathDB" id="TriTrypDB:ECC02_011285"/>